<dbReference type="VEuPathDB" id="TriTrypDB:Lsey_0143_0060"/>
<dbReference type="Proteomes" id="UP000038009">
    <property type="component" value="Unassembled WGS sequence"/>
</dbReference>
<comment type="caution">
    <text evidence="1">The sequence shown here is derived from an EMBL/GenBank/DDBJ whole genome shotgun (WGS) entry which is preliminary data.</text>
</comment>
<name>A0A0N1I4G5_LEPSE</name>
<dbReference type="OMA" id="LTICVFR"/>
<evidence type="ECO:0000313" key="2">
    <source>
        <dbReference type="Proteomes" id="UP000038009"/>
    </source>
</evidence>
<protein>
    <submittedName>
        <fullName evidence="1">Uncharacterized protein</fullName>
    </submittedName>
</protein>
<dbReference type="AlphaFoldDB" id="A0A0N1I4G5"/>
<proteinExistence type="predicted"/>
<organism evidence="1 2">
    <name type="scientific">Leptomonas seymouri</name>
    <dbReference type="NCBI Taxonomy" id="5684"/>
    <lineage>
        <taxon>Eukaryota</taxon>
        <taxon>Discoba</taxon>
        <taxon>Euglenozoa</taxon>
        <taxon>Kinetoplastea</taxon>
        <taxon>Metakinetoplastina</taxon>
        <taxon>Trypanosomatida</taxon>
        <taxon>Trypanosomatidae</taxon>
        <taxon>Leishmaniinae</taxon>
        <taxon>Leptomonas</taxon>
    </lineage>
</organism>
<dbReference type="EMBL" id="LJSK01000143">
    <property type="protein sequence ID" value="KPI86188.1"/>
    <property type="molecule type" value="Genomic_DNA"/>
</dbReference>
<sequence>MASRSSRESLKRKREEYQLSVHQYVNVKRQRCNGTEGTHHASVASYSTEELQAPTYTSAQHHEAHTGATLGAPSFAAAATDQRAAALASRTSGACLYSKGGGLRVCAADGLPPVVPASGEADSYNPIFAAGINEMVLRLRPIRIAVVRGDTGRRCSFYLQPTFSYSWHRDKPLYHSLDGEQVGLELQETVLCVVSPVLDAHPQHQAFPFSLAASSWPQRDATMGASVGYSDKFDRPSYGDYHSPTCQNNEETAAAAPLPSSSNALFFSPSYAYEATQRSRRLSPPTYPSEQSRDILSHLGSCSPALFVDCLLKCVHDEALLPDDHGWVCVYHGRHILADIGRTRLLQDLFGHAYFPAAASERGVQPTLTMCVLRKY</sequence>
<gene>
    <name evidence="1" type="ORF">ABL78_4741</name>
</gene>
<dbReference type="OrthoDB" id="265711at2759"/>
<evidence type="ECO:0000313" key="1">
    <source>
        <dbReference type="EMBL" id="KPI86188.1"/>
    </source>
</evidence>
<accession>A0A0N1I4G5</accession>
<reference evidence="1 2" key="1">
    <citation type="journal article" date="2015" name="PLoS Pathog.">
        <title>Leptomonas seymouri: Adaptations to the Dixenous Life Cycle Analyzed by Genome Sequencing, Transcriptome Profiling and Co-infection with Leishmania donovani.</title>
        <authorList>
            <person name="Kraeva N."/>
            <person name="Butenko A."/>
            <person name="Hlavacova J."/>
            <person name="Kostygov A."/>
            <person name="Myskova J."/>
            <person name="Grybchuk D."/>
            <person name="Lestinova T."/>
            <person name="Votypka J."/>
            <person name="Volf P."/>
            <person name="Opperdoes F."/>
            <person name="Flegontov P."/>
            <person name="Lukes J."/>
            <person name="Yurchenko V."/>
        </authorList>
    </citation>
    <scope>NUCLEOTIDE SEQUENCE [LARGE SCALE GENOMIC DNA]</scope>
    <source>
        <strain evidence="1 2">ATCC 30220</strain>
    </source>
</reference>
<keyword evidence="2" id="KW-1185">Reference proteome</keyword>